<dbReference type="GO" id="GO:0005886">
    <property type="term" value="C:plasma membrane"/>
    <property type="evidence" value="ECO:0007669"/>
    <property type="project" value="UniProtKB-SubCell"/>
</dbReference>
<comment type="subcellular location">
    <subcellularLocation>
        <location evidence="1">Cell membrane</location>
        <topology evidence="1">Multi-pass membrane protein</topology>
    </subcellularLocation>
</comment>
<evidence type="ECO:0000313" key="8">
    <source>
        <dbReference type="EMBL" id="CAB4758103.1"/>
    </source>
</evidence>
<accession>A0A6J7Q9C0</accession>
<sequence length="149" mass="16016">MTPASLGQRATARCLDFVVLLLLLVGSFAGFANEDADGTKSFDVPWWWVLLVLMALLAFEVVPVRVRGQTPGKILTKIRVVSASTGENPSWRQALARWIVPVVILLGLSPILSLAVLPLLAVVYGTALLDQGGRSVLDKLAGTRVVQAR</sequence>
<keyword evidence="3 6" id="KW-0812">Transmembrane</keyword>
<feature type="domain" description="RDD" evidence="7">
    <location>
        <begin position="4"/>
        <end position="142"/>
    </location>
</feature>
<evidence type="ECO:0000313" key="9">
    <source>
        <dbReference type="EMBL" id="CAB4944358.1"/>
    </source>
</evidence>
<feature type="transmembrane region" description="Helical" evidence="6">
    <location>
        <begin position="98"/>
        <end position="124"/>
    </location>
</feature>
<dbReference type="EMBL" id="CAFBOS010000160">
    <property type="protein sequence ID" value="CAB5010874.1"/>
    <property type="molecule type" value="Genomic_DNA"/>
</dbReference>
<feature type="transmembrane region" description="Helical" evidence="6">
    <location>
        <begin position="44"/>
        <end position="64"/>
    </location>
</feature>
<dbReference type="AlphaFoldDB" id="A0A6J7Q9C0"/>
<proteinExistence type="predicted"/>
<dbReference type="EMBL" id="CAEZYR010000093">
    <property type="protein sequence ID" value="CAB4758103.1"/>
    <property type="molecule type" value="Genomic_DNA"/>
</dbReference>
<feature type="transmembrane region" description="Helical" evidence="6">
    <location>
        <begin position="12"/>
        <end position="32"/>
    </location>
</feature>
<keyword evidence="2" id="KW-1003">Cell membrane</keyword>
<keyword evidence="5 6" id="KW-0472">Membrane</keyword>
<keyword evidence="4 6" id="KW-1133">Transmembrane helix</keyword>
<dbReference type="InterPro" id="IPR051791">
    <property type="entry name" value="Pra-immunoreactive"/>
</dbReference>
<evidence type="ECO:0000256" key="6">
    <source>
        <dbReference type="SAM" id="Phobius"/>
    </source>
</evidence>
<reference evidence="10" key="1">
    <citation type="submission" date="2020-05" db="EMBL/GenBank/DDBJ databases">
        <authorList>
            <person name="Chiriac C."/>
            <person name="Salcher M."/>
            <person name="Ghai R."/>
            <person name="Kavagutti S V."/>
        </authorList>
    </citation>
    <scope>NUCLEOTIDE SEQUENCE</scope>
</reference>
<evidence type="ECO:0000313" key="10">
    <source>
        <dbReference type="EMBL" id="CAB5010874.1"/>
    </source>
</evidence>
<organism evidence="10">
    <name type="scientific">freshwater metagenome</name>
    <dbReference type="NCBI Taxonomy" id="449393"/>
    <lineage>
        <taxon>unclassified sequences</taxon>
        <taxon>metagenomes</taxon>
        <taxon>ecological metagenomes</taxon>
    </lineage>
</organism>
<evidence type="ECO:0000259" key="7">
    <source>
        <dbReference type="Pfam" id="PF06271"/>
    </source>
</evidence>
<dbReference type="EMBL" id="CAFBMH010000276">
    <property type="protein sequence ID" value="CAB4944358.1"/>
    <property type="molecule type" value="Genomic_DNA"/>
</dbReference>
<evidence type="ECO:0000256" key="4">
    <source>
        <dbReference type="ARBA" id="ARBA00022989"/>
    </source>
</evidence>
<evidence type="ECO:0000256" key="2">
    <source>
        <dbReference type="ARBA" id="ARBA00022475"/>
    </source>
</evidence>
<dbReference type="Pfam" id="PF06271">
    <property type="entry name" value="RDD"/>
    <property type="match status" value="1"/>
</dbReference>
<evidence type="ECO:0000256" key="1">
    <source>
        <dbReference type="ARBA" id="ARBA00004651"/>
    </source>
</evidence>
<gene>
    <name evidence="8" type="ORF">UFOPK2754_02227</name>
    <name evidence="9" type="ORF">UFOPK3543_03429</name>
    <name evidence="10" type="ORF">UFOPK3967_02226</name>
</gene>
<name>A0A6J7Q9C0_9ZZZZ</name>
<evidence type="ECO:0000256" key="5">
    <source>
        <dbReference type="ARBA" id="ARBA00023136"/>
    </source>
</evidence>
<dbReference type="InterPro" id="IPR010432">
    <property type="entry name" value="RDD"/>
</dbReference>
<protein>
    <submittedName>
        <fullName evidence="10">Unannotated protein</fullName>
    </submittedName>
</protein>
<dbReference type="PANTHER" id="PTHR36115">
    <property type="entry name" value="PROLINE-RICH ANTIGEN HOMOLOG-RELATED"/>
    <property type="match status" value="1"/>
</dbReference>
<evidence type="ECO:0000256" key="3">
    <source>
        <dbReference type="ARBA" id="ARBA00022692"/>
    </source>
</evidence>